<sequence>MTTTLTETFTSPLVLRIGSEDIEITSLDGAVDLIRSLRHDHLGRYAEMLLTQMESARTTPQKAEAWVAFKTWSAACGLQPHNPGWRHAA</sequence>
<evidence type="ECO:0000313" key="1">
    <source>
        <dbReference type="EMBL" id="QIB35819.1"/>
    </source>
</evidence>
<dbReference type="RefSeq" id="WP_163076958.1">
    <property type="nucleotide sequence ID" value="NZ_CP048630.1"/>
</dbReference>
<evidence type="ECO:0000313" key="2">
    <source>
        <dbReference type="Proteomes" id="UP000464751"/>
    </source>
</evidence>
<proteinExistence type="predicted"/>
<gene>
    <name evidence="1" type="ORF">G3A50_20465</name>
</gene>
<reference evidence="1 2" key="1">
    <citation type="submission" date="2020-02" db="EMBL/GenBank/DDBJ databases">
        <authorList>
            <person name="Li G."/>
        </authorList>
    </citation>
    <scope>NUCLEOTIDE SEQUENCE [LARGE SCALE GENOMIC DNA]</scope>
    <source>
        <strain evidence="1 2">DSM 102029</strain>
    </source>
</reference>
<accession>A0A6P1YR11</accession>
<dbReference type="KEGG" id="apra:G3A50_20465"/>
<organism evidence="1 2">
    <name type="scientific">Ancylobacter pratisalsi</name>
    <dbReference type="NCBI Taxonomy" id="1745854"/>
    <lineage>
        <taxon>Bacteria</taxon>
        <taxon>Pseudomonadati</taxon>
        <taxon>Pseudomonadota</taxon>
        <taxon>Alphaproteobacteria</taxon>
        <taxon>Hyphomicrobiales</taxon>
        <taxon>Xanthobacteraceae</taxon>
        <taxon>Ancylobacter</taxon>
    </lineage>
</organism>
<dbReference type="Proteomes" id="UP000464751">
    <property type="component" value="Chromosome"/>
</dbReference>
<dbReference type="AlphaFoldDB" id="A0A6P1YR11"/>
<protein>
    <recommendedName>
        <fullName evidence="3">DUF982 domain-containing protein</fullName>
    </recommendedName>
</protein>
<name>A0A6P1YR11_9HYPH</name>
<dbReference type="EMBL" id="CP048630">
    <property type="protein sequence ID" value="QIB35819.1"/>
    <property type="molecule type" value="Genomic_DNA"/>
</dbReference>
<keyword evidence="2" id="KW-1185">Reference proteome</keyword>
<evidence type="ECO:0008006" key="3">
    <source>
        <dbReference type="Google" id="ProtNLM"/>
    </source>
</evidence>